<organism evidence="2 3">
    <name type="scientific">Jatrophihabitans lederbergiae</name>
    <dbReference type="NCBI Taxonomy" id="3075547"/>
    <lineage>
        <taxon>Bacteria</taxon>
        <taxon>Bacillati</taxon>
        <taxon>Actinomycetota</taxon>
        <taxon>Actinomycetes</taxon>
        <taxon>Jatrophihabitantales</taxon>
        <taxon>Jatrophihabitantaceae</taxon>
        <taxon>Jatrophihabitans</taxon>
    </lineage>
</organism>
<evidence type="ECO:0000313" key="2">
    <source>
        <dbReference type="EMBL" id="MDT0261583.1"/>
    </source>
</evidence>
<dbReference type="EMBL" id="JAVREH010000009">
    <property type="protein sequence ID" value="MDT0261583.1"/>
    <property type="molecule type" value="Genomic_DNA"/>
</dbReference>
<gene>
    <name evidence="2" type="ORF">RM423_09280</name>
</gene>
<comment type="caution">
    <text evidence="2">The sequence shown here is derived from an EMBL/GenBank/DDBJ whole genome shotgun (WGS) entry which is preliminary data.</text>
</comment>
<evidence type="ECO:0000259" key="1">
    <source>
        <dbReference type="PROSITE" id="PS50921"/>
    </source>
</evidence>
<dbReference type="Pfam" id="PF03861">
    <property type="entry name" value="ANTAR"/>
    <property type="match status" value="1"/>
</dbReference>
<dbReference type="InterPro" id="IPR011006">
    <property type="entry name" value="CheY-like_superfamily"/>
</dbReference>
<reference evidence="3" key="1">
    <citation type="submission" date="2023-07" db="EMBL/GenBank/DDBJ databases">
        <title>30 novel species of actinomycetes from the DSMZ collection.</title>
        <authorList>
            <person name="Nouioui I."/>
        </authorList>
    </citation>
    <scope>NUCLEOTIDE SEQUENCE [LARGE SCALE GENOMIC DNA]</scope>
    <source>
        <strain evidence="3">DSM 44399</strain>
    </source>
</reference>
<dbReference type="RefSeq" id="WP_311422738.1">
    <property type="nucleotide sequence ID" value="NZ_JAVREH010000009.1"/>
</dbReference>
<proteinExistence type="predicted"/>
<dbReference type="InterPro" id="IPR005561">
    <property type="entry name" value="ANTAR"/>
</dbReference>
<protein>
    <submittedName>
        <fullName evidence="2">ANTAR domain-containing protein</fullName>
    </submittedName>
</protein>
<accession>A0ABU2JA33</accession>
<evidence type="ECO:0000313" key="3">
    <source>
        <dbReference type="Proteomes" id="UP001183176"/>
    </source>
</evidence>
<dbReference type="InterPro" id="IPR036388">
    <property type="entry name" value="WH-like_DNA-bd_sf"/>
</dbReference>
<dbReference type="PROSITE" id="PS50921">
    <property type="entry name" value="ANTAR"/>
    <property type="match status" value="1"/>
</dbReference>
<dbReference type="SUPFAM" id="SSF52172">
    <property type="entry name" value="CheY-like"/>
    <property type="match status" value="1"/>
</dbReference>
<sequence length="270" mass="28684">MSGRESKPRLSTSLDSRDGGLSIRRPWDLLGPLHSKADLMMTPDPMAPGPRGLPTVAVHTSATGIGSAGIGSAALDSVVEAISQLPPSTDAGEVFTAIAHAAVPLVCDTCTVRLIREREDAVHLEHPARPEPADTSMVISIQPMAAEAGRGYSGSLTLGFRGPDPGDERRLLGQLLVELGVSIIERERLRSKAANLELALTSNREIGAAIGILMMTHKCTSDQAFDMLRRASQHTHRKLAALARDVTTTGVLETQLHPEPPTPQPQPTNA</sequence>
<dbReference type="Gene3D" id="1.10.10.10">
    <property type="entry name" value="Winged helix-like DNA-binding domain superfamily/Winged helix DNA-binding domain"/>
    <property type="match status" value="1"/>
</dbReference>
<dbReference type="Proteomes" id="UP001183176">
    <property type="component" value="Unassembled WGS sequence"/>
</dbReference>
<name>A0ABU2JA33_9ACTN</name>
<keyword evidence="3" id="KW-1185">Reference proteome</keyword>
<feature type="domain" description="ANTAR" evidence="1">
    <location>
        <begin position="186"/>
        <end position="247"/>
    </location>
</feature>
<dbReference type="SMART" id="SM01012">
    <property type="entry name" value="ANTAR"/>
    <property type="match status" value="1"/>
</dbReference>